<feature type="region of interest" description="Disordered" evidence="5">
    <location>
        <begin position="594"/>
        <end position="712"/>
    </location>
</feature>
<feature type="compositionally biased region" description="Low complexity" evidence="5">
    <location>
        <begin position="881"/>
        <end position="904"/>
    </location>
</feature>
<feature type="compositionally biased region" description="Polar residues" evidence="5">
    <location>
        <begin position="1819"/>
        <end position="1845"/>
    </location>
</feature>
<feature type="region of interest" description="Disordered" evidence="5">
    <location>
        <begin position="1626"/>
        <end position="1693"/>
    </location>
</feature>
<feature type="compositionally biased region" description="Pro residues" evidence="5">
    <location>
        <begin position="1871"/>
        <end position="1933"/>
    </location>
</feature>
<feature type="compositionally biased region" description="Low complexity" evidence="5">
    <location>
        <begin position="1846"/>
        <end position="1870"/>
    </location>
</feature>
<feature type="compositionally biased region" description="Polar residues" evidence="5">
    <location>
        <begin position="1647"/>
        <end position="1664"/>
    </location>
</feature>
<feature type="compositionally biased region" description="Low complexity" evidence="5">
    <location>
        <begin position="1934"/>
        <end position="1945"/>
    </location>
</feature>
<feature type="compositionally biased region" description="Polar residues" evidence="5">
    <location>
        <begin position="342"/>
        <end position="366"/>
    </location>
</feature>
<dbReference type="GeneTree" id="ENSGT01050000244970"/>
<feature type="compositionally biased region" description="Polar residues" evidence="5">
    <location>
        <begin position="2039"/>
        <end position="2056"/>
    </location>
</feature>
<evidence type="ECO:0000256" key="1">
    <source>
        <dbReference type="ARBA" id="ARBA00004123"/>
    </source>
</evidence>
<name>A0AAZ3QV44_ONCTS</name>
<protein>
    <submittedName>
        <fullName evidence="7">Regulatory factor X7b</fullName>
    </submittedName>
</protein>
<evidence type="ECO:0000256" key="5">
    <source>
        <dbReference type="SAM" id="MobiDB-lite"/>
    </source>
</evidence>
<feature type="compositionally biased region" description="Pro residues" evidence="5">
    <location>
        <begin position="1946"/>
        <end position="1977"/>
    </location>
</feature>
<reference evidence="8" key="1">
    <citation type="journal article" date="2018" name="PLoS ONE">
        <title>Chinook salmon (Oncorhynchus tshawytscha) genome and transcriptome.</title>
        <authorList>
            <person name="Christensen K.A."/>
            <person name="Leong J.S."/>
            <person name="Sakhrani D."/>
            <person name="Biagi C.A."/>
            <person name="Minkley D.R."/>
            <person name="Withler R.E."/>
            <person name="Rondeau E.B."/>
            <person name="Koop B.F."/>
            <person name="Devlin R.H."/>
        </authorList>
    </citation>
    <scope>NUCLEOTIDE SEQUENCE [LARGE SCALE GENOMIC DNA]</scope>
</reference>
<dbReference type="InterPro" id="IPR003150">
    <property type="entry name" value="DNA-bd_RFX"/>
</dbReference>
<feature type="compositionally biased region" description="Low complexity" evidence="5">
    <location>
        <begin position="683"/>
        <end position="699"/>
    </location>
</feature>
<feature type="compositionally biased region" description="Polar residues" evidence="5">
    <location>
        <begin position="628"/>
        <end position="648"/>
    </location>
</feature>
<dbReference type="PANTHER" id="PTHR12619">
    <property type="entry name" value="RFX TRANSCRIPTION FACTOR FAMILY"/>
    <property type="match status" value="1"/>
</dbReference>
<dbReference type="GO" id="GO:0000978">
    <property type="term" value="F:RNA polymerase II cis-regulatory region sequence-specific DNA binding"/>
    <property type="evidence" value="ECO:0007669"/>
    <property type="project" value="TreeGrafter"/>
</dbReference>
<feature type="region of interest" description="Disordered" evidence="5">
    <location>
        <begin position="2292"/>
        <end position="2317"/>
    </location>
</feature>
<dbReference type="Ensembl" id="ENSOTST00005144407.1">
    <property type="protein sequence ID" value="ENSOTSP00005133182.1"/>
    <property type="gene ID" value="ENSOTSG00005055700.1"/>
</dbReference>
<comment type="similarity">
    <text evidence="4">Belongs to the RFX family.</text>
</comment>
<gene>
    <name evidence="7" type="primary">LOC112219063</name>
</gene>
<feature type="region of interest" description="Disordered" evidence="5">
    <location>
        <begin position="2146"/>
        <end position="2241"/>
    </location>
</feature>
<feature type="domain" description="RFX-type winged-helix" evidence="6">
    <location>
        <begin position="174"/>
        <end position="249"/>
    </location>
</feature>
<dbReference type="GO" id="GO:0005634">
    <property type="term" value="C:nucleus"/>
    <property type="evidence" value="ECO:0007669"/>
    <property type="project" value="UniProtKB-SubCell"/>
</dbReference>
<feature type="region of interest" description="Disordered" evidence="5">
    <location>
        <begin position="754"/>
        <end position="774"/>
    </location>
</feature>
<feature type="region of interest" description="Disordered" evidence="5">
    <location>
        <begin position="139"/>
        <end position="165"/>
    </location>
</feature>
<dbReference type="KEGG" id="otw:112219063"/>
<reference evidence="7" key="2">
    <citation type="submission" date="2025-08" db="UniProtKB">
        <authorList>
            <consortium name="Ensembl"/>
        </authorList>
    </citation>
    <scope>IDENTIFICATION</scope>
</reference>
<feature type="compositionally biased region" description="Pro residues" evidence="5">
    <location>
        <begin position="1985"/>
        <end position="2038"/>
    </location>
</feature>
<feature type="compositionally biased region" description="Low complexity" evidence="5">
    <location>
        <begin position="1737"/>
        <end position="1751"/>
    </location>
</feature>
<feature type="compositionally biased region" description="Gly residues" evidence="5">
    <location>
        <begin position="1635"/>
        <end position="1646"/>
    </location>
</feature>
<feature type="compositionally biased region" description="Low complexity" evidence="5">
    <location>
        <begin position="2057"/>
        <end position="2121"/>
    </location>
</feature>
<feature type="compositionally biased region" description="Acidic residues" evidence="5">
    <location>
        <begin position="2300"/>
        <end position="2313"/>
    </location>
</feature>
<comment type="subcellular location">
    <subcellularLocation>
        <location evidence="1">Nucleus</location>
    </subcellularLocation>
</comment>
<keyword evidence="2" id="KW-0238">DNA-binding</keyword>
<evidence type="ECO:0000313" key="8">
    <source>
        <dbReference type="Proteomes" id="UP000694402"/>
    </source>
</evidence>
<feature type="compositionally biased region" description="Low complexity" evidence="5">
    <location>
        <begin position="2181"/>
        <end position="2241"/>
    </location>
</feature>
<feature type="compositionally biased region" description="Polar residues" evidence="5">
    <location>
        <begin position="700"/>
        <end position="712"/>
    </location>
</feature>
<proteinExistence type="inferred from homology"/>
<dbReference type="InterPro" id="IPR039779">
    <property type="entry name" value="RFX-like"/>
</dbReference>
<dbReference type="RefSeq" id="XP_042157855.1">
    <property type="nucleotide sequence ID" value="XM_042301921.1"/>
</dbReference>
<keyword evidence="3" id="KW-0539">Nucleus</keyword>
<feature type="region of interest" description="Disordered" evidence="5">
    <location>
        <begin position="342"/>
        <end position="420"/>
    </location>
</feature>
<evidence type="ECO:0000256" key="3">
    <source>
        <dbReference type="ARBA" id="ARBA00023242"/>
    </source>
</evidence>
<accession>A0AAZ3QV44</accession>
<evidence type="ECO:0000256" key="2">
    <source>
        <dbReference type="ARBA" id="ARBA00023125"/>
    </source>
</evidence>
<keyword evidence="8" id="KW-1185">Reference proteome</keyword>
<organism evidence="7 8">
    <name type="scientific">Oncorhynchus tshawytscha</name>
    <name type="common">Chinook salmon</name>
    <name type="synonym">Salmo tshawytscha</name>
    <dbReference type="NCBI Taxonomy" id="74940"/>
    <lineage>
        <taxon>Eukaryota</taxon>
        <taxon>Metazoa</taxon>
        <taxon>Chordata</taxon>
        <taxon>Craniata</taxon>
        <taxon>Vertebrata</taxon>
        <taxon>Euteleostomi</taxon>
        <taxon>Actinopterygii</taxon>
        <taxon>Neopterygii</taxon>
        <taxon>Teleostei</taxon>
        <taxon>Protacanthopterygii</taxon>
        <taxon>Salmoniformes</taxon>
        <taxon>Salmonidae</taxon>
        <taxon>Salmoninae</taxon>
        <taxon>Oncorhynchus</taxon>
    </lineage>
</organism>
<evidence type="ECO:0000256" key="4">
    <source>
        <dbReference type="ARBA" id="ARBA00061114"/>
    </source>
</evidence>
<dbReference type="GO" id="GO:0000981">
    <property type="term" value="F:DNA-binding transcription factor activity, RNA polymerase II-specific"/>
    <property type="evidence" value="ECO:0007669"/>
    <property type="project" value="TreeGrafter"/>
</dbReference>
<feature type="compositionally biased region" description="Polar residues" evidence="5">
    <location>
        <begin position="2146"/>
        <end position="2176"/>
    </location>
</feature>
<dbReference type="Pfam" id="PF18326">
    <property type="entry name" value="RFX5_N"/>
    <property type="match status" value="1"/>
</dbReference>
<dbReference type="Proteomes" id="UP000694402">
    <property type="component" value="Unassembled WGS sequence"/>
</dbReference>
<evidence type="ECO:0000313" key="7">
    <source>
        <dbReference type="Ensembl" id="ENSOTSP00005133182.1"/>
    </source>
</evidence>
<dbReference type="PROSITE" id="PS51526">
    <property type="entry name" value="RFX_DBD"/>
    <property type="match status" value="1"/>
</dbReference>
<sequence length="2455" mass="262255">MVIQRLYAPHHQTVGTPLRRHAQPHCQGCSAISRHIESGLLVKPPPTKPPPLNENIVVMANEDEQQQHGQLKLNSVLGSFPTLVPELQGPEANALQYKIKNSICKSVQSKVDNILQDVEKFTDIEKLYLYLKLPSGPSNGNDKGIARTENQRASTPGLCDQSGMSSSRTQQMYAFNWIRNHLEEHPETSLPKQEVYDEYKSYCDSLAYHPLSAADFGKIMKNVFPNMKARRLGMRGKSKYCYSGLRKKAFVHMPSLPNLDLHKSGDGCESMEPSSGQSPSAEDEMRSAACGLVCEWAQKVLSRQFDAVEDLARFLLNSHYIGTKSMAALTIMTGAPTGLKTPTPTSAFVPTSEASSFQPQVKTLASPSVDAKQQLQRKTQKKQQEQKLRSPLPGEAQGQNQARRTEASTPGPAIPCGSPALLSPQPTIGIVVATVPSPITVQRSRQLMTSPSPVASAEGKVMPTVNFQVVTHTQSLTHRQSPKTPQNISASPVGDRLARHRYPQILPKPSATGAITLRSPPTLLITNSPMKTHHVIQPQLSSHVNVVKMTAISLTPSNTISTSSNSMVLRPASASAGVGTTTTFTTIATIEEVQQQGQSQGGPTATPQCPAVRPGAPVSTVAPEAIITDNNPGVNSGKLSTIQKSPGGSNRPERATKYRASSEPSLLVICSPGPERVAARTKSYPSSSSPPTSATNAATKQDSNNNSSTANCHQESPFYLTVVPSANQNTPSVSGKSSSSNGLSAVTLLSARDSSSCASRSMSPRKRTGPGLDSSHVIPVKRVFISQQPLGVTFDPKPVVTAAVKRVPARQSTPARPESAPCRVTVKQHLVPTQILAPSDSPVANAEISSFSSQTVSVKPQSSSLLLVKQEDQSSLTPRLSTVSSHTSSTEASGTTTTAVSEQQQQQQQKQQQQALLQQITAGTVGAQQHSVSVMAVGAQQHSEVSAMAVGAQQHPEVSGMAVGAQQHPEVSGMAVGAQQHSVSVMAVGAQQHSVSVMAVGAQQHSEVSVMAVGAQQHPVSVMAVGAQQHPEVSVMAVGAQQHPVSVMAVGAQQHSVSGMAVGAQQHSEVSAMAVGAQQHSVSVMAVGAQQHSVSVMGNMTSTMLEESAVGYVEELQKQAFTQTIAADHTKQQALDSTDQHQLSNIMSQTSDSSDQLSGLHQEMVHFASSASQHGSTMDYFSFNDDDMTQDSIVEELVQMEEQMKLKGLQPLFSTCVDNISLQGQPGGPQGSILNTHHQEDSSSFYQSAHSSITPTLTPTPTPTEMTLGGHELTRESPCCHHSMAPITPVEGPLGGRHTPISALSNCSSGIPPSPVECRNPFAFTPINSSMAGGYHDASVVSVSSSPIKPMQRPMATHPDKAKLEWINNRYNSSGTEATGGVGAGSGSGVSISNHSLGGLLPSYQDLVDDHFRKPHAFAVPGHSGQCFQAQSRQQDGSHFGHLTPISPVQQQLTSVSTTPTNTASKQDESFAVPAPLDSKGGALPSGGGAFRCRSVSPAVSQMTFSGTVTTPNAGTTTRLVVSQFSSPMTSQEILIILSNSQSVGGNLHSMAQRSQSVPLNIMMQSVVEMQGIQGQNQSNATKITNVLLSKMDSDVNDTVRGLGINNLPSNYTARMNLTQMLETQSQSQTVPGGFTTGGDGGGGGNAHQSQLQTVSSSPASFELQQHGGYLTSTGGDGGEVSFNQAQSGPGGEDVDLELQQIQELQEASGQLHPQLLQTQAMLLQDPQLQNPKLHTPQAQLQSPQLQSPQLHTPQAQLHTPQAQLHTPQAQLHIPQAQLHIPQAQLHIPQAQLHIPQAQLQSPHTQLHIPHTQLHIPHTQLQSPHTQLQSPHTQLQSPHTQLQSPHTQLQSPHTQLQSPQLQSPQLQSPAPESPHPAPESPHPAPESPHPAPESPRPAPESPRPAPESPGPAPESPAPESPHPAPESPHPAPESPATESPATDSPHPAPESPAPESPAPHSPGPAPESPAPESPHPAPESSHPAPESPHPAPEAPAPHSPGPAPESPAPESPHPAPESPAPEAPAPHSPHPAPEPPLQSPHTQLQSPHTQLQSPHTQLQSPHTQLQSPQLQSPQLQSPQLQSPQLQSPQLQSPQLQFPHTQLQSPHTQLQSSQLQSSQAQLHIPHTQLQSPQPQRPQLHIPHAQLQSPQLQSPHTQLQSPHTQLQSPHTQLQSPQPQLHIPQAQLQSPQLQSPHTQLQSTHTLLQSTHTQLQSPQLQIPHTQLHSPHTQLQSSQLQSSQAQLHIPHTQLQSPHTQPQRPQLHIPQAQLQSPQLQSPQLQSPQAGFRLLQPITTQQQQQQQDEEDKAQQQDEEDKAQQQLDFSNTVKDLLGDDGLNVHAEGLNVHAEGLNVHAEGLNPSSQLVGQVASELNAAVASDFTNDIRLISDLSSSITDLNTLDADLLFDPSNQQQEQYEDATLEELKNDPLFQQICSDTVNSSFDWLECKDQPTTVEMLG</sequence>
<feature type="compositionally biased region" description="Polar residues" evidence="5">
    <location>
        <begin position="475"/>
        <end position="490"/>
    </location>
</feature>
<feature type="region of interest" description="Disordered" evidence="5">
    <location>
        <begin position="1735"/>
        <end position="1758"/>
    </location>
</feature>
<feature type="region of interest" description="Disordered" evidence="5">
    <location>
        <begin position="875"/>
        <end position="904"/>
    </location>
</feature>
<reference evidence="7" key="3">
    <citation type="submission" date="2025-09" db="UniProtKB">
        <authorList>
            <consortium name="Ensembl"/>
        </authorList>
    </citation>
    <scope>IDENTIFICATION</scope>
</reference>
<dbReference type="GeneID" id="112219063"/>
<feature type="region of interest" description="Disordered" evidence="5">
    <location>
        <begin position="475"/>
        <end position="494"/>
    </location>
</feature>
<feature type="region of interest" description="Disordered" evidence="5">
    <location>
        <begin position="262"/>
        <end position="282"/>
    </location>
</feature>
<evidence type="ECO:0000259" key="6">
    <source>
        <dbReference type="PROSITE" id="PS51526"/>
    </source>
</evidence>
<feature type="region of interest" description="Disordered" evidence="5">
    <location>
        <begin position="1249"/>
        <end position="1276"/>
    </location>
</feature>
<dbReference type="Pfam" id="PF02257">
    <property type="entry name" value="RFX_DNA_binding"/>
    <property type="match status" value="1"/>
</dbReference>
<dbReference type="FunFam" id="1.10.10.10:FF:000128">
    <property type="entry name" value="DNA-binding protein RFX5 isoform X1"/>
    <property type="match status" value="1"/>
</dbReference>
<feature type="region of interest" description="Disordered" evidence="5">
    <location>
        <begin position="1819"/>
        <end position="2121"/>
    </location>
</feature>
<dbReference type="PANTHER" id="PTHR12619:SF2">
    <property type="entry name" value="DNA-BINDING PROTEIN RFX7"/>
    <property type="match status" value="1"/>
</dbReference>